<protein>
    <submittedName>
        <fullName evidence="2">VOC family protein</fullName>
    </submittedName>
</protein>
<feature type="domain" description="VOC" evidence="1">
    <location>
        <begin position="7"/>
        <end position="125"/>
    </location>
</feature>
<dbReference type="PANTHER" id="PTHR33993:SF14">
    <property type="entry name" value="GB|AAF24581.1"/>
    <property type="match status" value="1"/>
</dbReference>
<dbReference type="PROSITE" id="PS51819">
    <property type="entry name" value="VOC"/>
    <property type="match status" value="2"/>
</dbReference>
<sequence length="264" mass="28131">MSASPTSFFWYELMTTDMKAAEAFYTAVVGWRPETWGGSGTPSYTVMNAGERGVGGIMDIPDEVRQSGGQPAWLGYIYASDADAATAGVEKAGGAIHRPPTDIPGVGRFSVVADPQGVTFMLLQPDGPDQPPVPAGTPGHVGWHELYTTGWQKAFDFYSSQFGWTKADAMDMGEMGIYQLFAAGDEPIGGMMDKPEQIPVPFWQFYFNVPAIDAATERVKENGGQVLMGPMQVPGGSWIVQCLDPQGAAFALVAPGDASGSKMV</sequence>
<dbReference type="InterPro" id="IPR004360">
    <property type="entry name" value="Glyas_Fos-R_dOase_dom"/>
</dbReference>
<dbReference type="CDD" id="cd07247">
    <property type="entry name" value="SgaA_N_like"/>
    <property type="match status" value="2"/>
</dbReference>
<gene>
    <name evidence="2" type="ORF">N5A92_07830</name>
</gene>
<dbReference type="InterPro" id="IPR037523">
    <property type="entry name" value="VOC_core"/>
</dbReference>
<organism evidence="2 3">
    <name type="scientific">Chelativorans salis</name>
    <dbReference type="NCBI Taxonomy" id="2978478"/>
    <lineage>
        <taxon>Bacteria</taxon>
        <taxon>Pseudomonadati</taxon>
        <taxon>Pseudomonadota</taxon>
        <taxon>Alphaproteobacteria</taxon>
        <taxon>Hyphomicrobiales</taxon>
        <taxon>Phyllobacteriaceae</taxon>
        <taxon>Chelativorans</taxon>
    </lineage>
</organism>
<dbReference type="Gene3D" id="3.10.180.10">
    <property type="entry name" value="2,3-Dihydroxybiphenyl 1,2-Dioxygenase, domain 1"/>
    <property type="match status" value="2"/>
</dbReference>
<proteinExistence type="predicted"/>
<keyword evidence="3" id="KW-1185">Reference proteome</keyword>
<evidence type="ECO:0000259" key="1">
    <source>
        <dbReference type="PROSITE" id="PS51819"/>
    </source>
</evidence>
<reference evidence="2 3" key="1">
    <citation type="submission" date="2022-09" db="EMBL/GenBank/DDBJ databases">
        <title>Chelativorans salina sp. nov., a novel slightly halophilic bacterium isolated from a saline lake sediment enrichment.</title>
        <authorList>
            <person name="Gao L."/>
            <person name="Fang B.-Z."/>
            <person name="Li W.-J."/>
        </authorList>
    </citation>
    <scope>NUCLEOTIDE SEQUENCE [LARGE SCALE GENOMIC DNA]</scope>
    <source>
        <strain evidence="2 3">EGI FJ00035</strain>
    </source>
</reference>
<dbReference type="Pfam" id="PF00903">
    <property type="entry name" value="Glyoxalase"/>
    <property type="match status" value="2"/>
</dbReference>
<dbReference type="InterPro" id="IPR029068">
    <property type="entry name" value="Glyas_Bleomycin-R_OHBP_Dase"/>
</dbReference>
<comment type="caution">
    <text evidence="2">The sequence shown here is derived from an EMBL/GenBank/DDBJ whole genome shotgun (WGS) entry which is preliminary data.</text>
</comment>
<dbReference type="PANTHER" id="PTHR33993">
    <property type="entry name" value="GLYOXALASE-RELATED"/>
    <property type="match status" value="1"/>
</dbReference>
<dbReference type="InterPro" id="IPR052164">
    <property type="entry name" value="Anthracycline_SecMetBiosynth"/>
</dbReference>
<dbReference type="SUPFAM" id="SSF54593">
    <property type="entry name" value="Glyoxalase/Bleomycin resistance protein/Dihydroxybiphenyl dioxygenase"/>
    <property type="match status" value="2"/>
</dbReference>
<dbReference type="Proteomes" id="UP001320831">
    <property type="component" value="Unassembled WGS sequence"/>
</dbReference>
<evidence type="ECO:0000313" key="3">
    <source>
        <dbReference type="Proteomes" id="UP001320831"/>
    </source>
</evidence>
<feature type="domain" description="VOC" evidence="1">
    <location>
        <begin position="137"/>
        <end position="255"/>
    </location>
</feature>
<dbReference type="EMBL" id="JAOCZP010000002">
    <property type="protein sequence ID" value="MCT7374945.1"/>
    <property type="molecule type" value="Genomic_DNA"/>
</dbReference>
<dbReference type="RefSeq" id="WP_260901557.1">
    <property type="nucleotide sequence ID" value="NZ_JAOCZP010000002.1"/>
</dbReference>
<accession>A0ABT2LK20</accession>
<evidence type="ECO:0000313" key="2">
    <source>
        <dbReference type="EMBL" id="MCT7374945.1"/>
    </source>
</evidence>
<name>A0ABT2LK20_9HYPH</name>